<name>A0A2N6CZS2_9GAMM</name>
<reference evidence="1 2" key="1">
    <citation type="submission" date="2017-11" db="EMBL/GenBank/DDBJ databases">
        <title>Genome-resolved metagenomics identifies genetic mobility, metabolic interactions, and unexpected diversity in perchlorate-reducing communities.</title>
        <authorList>
            <person name="Barnum T.P."/>
            <person name="Figueroa I.A."/>
            <person name="Carlstrom C.I."/>
            <person name="Lucas L.N."/>
            <person name="Engelbrektson A.L."/>
            <person name="Coates J.D."/>
        </authorList>
    </citation>
    <scope>NUCLEOTIDE SEQUENCE [LARGE SCALE GENOMIC DNA]</scope>
    <source>
        <strain evidence="1">BM301</strain>
    </source>
</reference>
<accession>A0A2N6CZS2</accession>
<proteinExistence type="predicted"/>
<comment type="caution">
    <text evidence="1">The sequence shown here is derived from an EMBL/GenBank/DDBJ whole genome shotgun (WGS) entry which is preliminary data.</text>
</comment>
<dbReference type="EMBL" id="PKUN01000003">
    <property type="protein sequence ID" value="PLX62871.1"/>
    <property type="molecule type" value="Genomic_DNA"/>
</dbReference>
<dbReference type="Proteomes" id="UP000235015">
    <property type="component" value="Unassembled WGS sequence"/>
</dbReference>
<protein>
    <submittedName>
        <fullName evidence="1">Uncharacterized protein</fullName>
    </submittedName>
</protein>
<evidence type="ECO:0000313" key="1">
    <source>
        <dbReference type="EMBL" id="PLX62871.1"/>
    </source>
</evidence>
<sequence length="110" mass="11490">MPLFCFLVIGIHIDLGCGYLLDDVVRIAGFTALLFAAAHQNLAPGDGHLLPDLGLQIPTGAGNGRGYVLAADVGFRESFLSLSLIEHLPLCGYPLPLSTTSSDAQGNSLP</sequence>
<evidence type="ECO:0000313" key="2">
    <source>
        <dbReference type="Proteomes" id="UP000235015"/>
    </source>
</evidence>
<organism evidence="1 2">
    <name type="scientific">Sedimenticola selenatireducens</name>
    <dbReference type="NCBI Taxonomy" id="191960"/>
    <lineage>
        <taxon>Bacteria</taxon>
        <taxon>Pseudomonadati</taxon>
        <taxon>Pseudomonadota</taxon>
        <taxon>Gammaproteobacteria</taxon>
        <taxon>Chromatiales</taxon>
        <taxon>Sedimenticolaceae</taxon>
        <taxon>Sedimenticola</taxon>
    </lineage>
</organism>
<dbReference type="AlphaFoldDB" id="A0A2N6CZS2"/>
<gene>
    <name evidence="1" type="ORF">C0630_04715</name>
</gene>